<dbReference type="PANTHER" id="PTHR30283">
    <property type="entry name" value="PEROXIDE STRESS RESPONSE PROTEIN YAAA"/>
    <property type="match status" value="1"/>
</dbReference>
<comment type="caution">
    <text evidence="2">The sequence shown here is derived from an EMBL/GenBank/DDBJ whole genome shotgun (WGS) entry which is preliminary data.</text>
</comment>
<evidence type="ECO:0000313" key="2">
    <source>
        <dbReference type="EMBL" id="MBC6679331.1"/>
    </source>
</evidence>
<dbReference type="PANTHER" id="PTHR30283:SF4">
    <property type="entry name" value="PEROXIDE STRESS RESISTANCE PROTEIN YAAA"/>
    <property type="match status" value="1"/>
</dbReference>
<proteinExistence type="inferred from homology"/>
<dbReference type="RefSeq" id="WP_187302439.1">
    <property type="nucleotide sequence ID" value="NZ_JACRYT010000004.1"/>
</dbReference>
<name>A0A923SQ82_9FIRM</name>
<evidence type="ECO:0000256" key="1">
    <source>
        <dbReference type="HAMAP-Rule" id="MF_00652"/>
    </source>
</evidence>
<dbReference type="HAMAP" id="MF_00652">
    <property type="entry name" value="UPF0246"/>
    <property type="match status" value="1"/>
</dbReference>
<reference evidence="2" key="1">
    <citation type="submission" date="2020-08" db="EMBL/GenBank/DDBJ databases">
        <title>Genome public.</title>
        <authorList>
            <person name="Liu C."/>
            <person name="Sun Q."/>
        </authorList>
    </citation>
    <scope>NUCLEOTIDE SEQUENCE</scope>
    <source>
        <strain evidence="2">BX12</strain>
    </source>
</reference>
<organism evidence="2 3">
    <name type="scientific">Zhenpiania hominis</name>
    <dbReference type="NCBI Taxonomy" id="2763644"/>
    <lineage>
        <taxon>Bacteria</taxon>
        <taxon>Bacillati</taxon>
        <taxon>Bacillota</taxon>
        <taxon>Clostridia</taxon>
        <taxon>Peptostreptococcales</taxon>
        <taxon>Anaerovoracaceae</taxon>
        <taxon>Zhenpiania</taxon>
    </lineage>
</organism>
<evidence type="ECO:0000313" key="3">
    <source>
        <dbReference type="Proteomes" id="UP000602647"/>
    </source>
</evidence>
<dbReference type="Proteomes" id="UP000602647">
    <property type="component" value="Unassembled WGS sequence"/>
</dbReference>
<dbReference type="GO" id="GO:0033194">
    <property type="term" value="P:response to hydroperoxide"/>
    <property type="evidence" value="ECO:0007669"/>
    <property type="project" value="TreeGrafter"/>
</dbReference>
<dbReference type="GO" id="GO:0005829">
    <property type="term" value="C:cytosol"/>
    <property type="evidence" value="ECO:0007669"/>
    <property type="project" value="TreeGrafter"/>
</dbReference>
<gene>
    <name evidence="2" type="primary">yaaA</name>
    <name evidence="2" type="ORF">H9L42_05775</name>
</gene>
<dbReference type="NCBIfam" id="NF002543">
    <property type="entry name" value="PRK02101.1-4"/>
    <property type="match status" value="1"/>
</dbReference>
<sequence length="251" mass="28352">MKIIISPAKTMRVDREAYEVKGLPRFLEETRILMEAIKKLSFDEAKRLWKCSDKLTELNVQRFAEMDLEKALTPAVFSYEGLQYQNMGPGVFSCGALTYIGARLRILSGFYGILGPFDGVVPYRLEMQAKLSVDGCKELYQFWGGKIYEAIADECGETEPFTILNLASKEYSQVIEPYVGPECRFVTVDFGELVGGKVKQKATPAKMARGDMVRFLAEGNITDVEGVKNYTGFGFQYSEELSERDRLVFVK</sequence>
<dbReference type="InterPro" id="IPR005583">
    <property type="entry name" value="YaaA"/>
</dbReference>
<dbReference type="EMBL" id="JACRYT010000004">
    <property type="protein sequence ID" value="MBC6679331.1"/>
    <property type="molecule type" value="Genomic_DNA"/>
</dbReference>
<dbReference type="Pfam" id="PF03883">
    <property type="entry name" value="H2O2_YaaD"/>
    <property type="match status" value="1"/>
</dbReference>
<comment type="similarity">
    <text evidence="1">Belongs to the UPF0246 family.</text>
</comment>
<dbReference type="AlphaFoldDB" id="A0A923SQ82"/>
<keyword evidence="3" id="KW-1185">Reference proteome</keyword>
<protein>
    <recommendedName>
        <fullName evidence="1">UPF0246 protein H9L42_05775</fullName>
    </recommendedName>
</protein>
<accession>A0A923SQ82</accession>